<comment type="caution">
    <text evidence="1">The sequence shown here is derived from an EMBL/GenBank/DDBJ whole genome shotgun (WGS) entry which is preliminary data.</text>
</comment>
<sequence>MKVTAVALPVITAVEIKGSTVTVQVTGGNPPYQYAIDSGNYQSSNVFYNVKGGDHTIFVISADNCAPVTADIYVFEPYNVITPNGDGINDVLNYSGMLKKEEPFMQIYDRYGKLIFVGDQANRFTWNGTANGKPVPTGSYWVVMHWIEPGMNSLSEYTGWVLVKNRE</sequence>
<accession>A0A645JE99</accession>
<dbReference type="InterPro" id="IPR026341">
    <property type="entry name" value="T9SS_type_B"/>
</dbReference>
<protein>
    <recommendedName>
        <fullName evidence="2">Gliding motility-associated C-terminal domain-containing protein</fullName>
    </recommendedName>
</protein>
<evidence type="ECO:0008006" key="2">
    <source>
        <dbReference type="Google" id="ProtNLM"/>
    </source>
</evidence>
<organism evidence="1">
    <name type="scientific">bioreactor metagenome</name>
    <dbReference type="NCBI Taxonomy" id="1076179"/>
    <lineage>
        <taxon>unclassified sequences</taxon>
        <taxon>metagenomes</taxon>
        <taxon>ecological metagenomes</taxon>
    </lineage>
</organism>
<dbReference type="NCBIfam" id="TIGR04131">
    <property type="entry name" value="Bac_Flav_CTERM"/>
    <property type="match status" value="1"/>
</dbReference>
<reference evidence="1" key="1">
    <citation type="submission" date="2019-08" db="EMBL/GenBank/DDBJ databases">
        <authorList>
            <person name="Kucharzyk K."/>
            <person name="Murdoch R.W."/>
            <person name="Higgins S."/>
            <person name="Loffler F."/>
        </authorList>
    </citation>
    <scope>NUCLEOTIDE SEQUENCE</scope>
</reference>
<dbReference type="EMBL" id="VSSQ01139216">
    <property type="protein sequence ID" value="MPN61921.1"/>
    <property type="molecule type" value="Genomic_DNA"/>
</dbReference>
<dbReference type="AlphaFoldDB" id="A0A645JE99"/>
<evidence type="ECO:0000313" key="1">
    <source>
        <dbReference type="EMBL" id="MPN61921.1"/>
    </source>
</evidence>
<gene>
    <name evidence="1" type="ORF">SDC9_209667</name>
</gene>
<name>A0A645JE99_9ZZZZ</name>
<dbReference type="Pfam" id="PF13585">
    <property type="entry name" value="CHU_C"/>
    <property type="match status" value="1"/>
</dbReference>
<proteinExistence type="predicted"/>